<comment type="pathway">
    <text evidence="2">Cofactor metabolism; pyridoxal 5'-phosphate salvage; pyridoxal 5'-phosphate from pyridoxamine 5'-phosphate: step 1/1.</text>
</comment>
<dbReference type="GO" id="GO:0010181">
    <property type="term" value="F:FMN binding"/>
    <property type="evidence" value="ECO:0007669"/>
    <property type="project" value="InterPro"/>
</dbReference>
<comment type="cofactor">
    <cofactor evidence="1">
        <name>FMN</name>
        <dbReference type="ChEBI" id="CHEBI:58210"/>
    </cofactor>
</comment>
<name>A0AAD9FQ02_PAPLA</name>
<dbReference type="Gene3D" id="2.30.110.10">
    <property type="entry name" value="Electron Transport, Fmn-binding Protein, Chain A"/>
    <property type="match status" value="1"/>
</dbReference>
<accession>A0AAD9FQ02</accession>
<dbReference type="InterPro" id="IPR019576">
    <property type="entry name" value="Pyridoxamine_oxidase_dimer_C"/>
</dbReference>
<comment type="pathway">
    <text evidence="3">Cofactor metabolism; pyridoxal 5'-phosphate salvage; pyridoxal 5'-phosphate from pyridoxine 5'-phosphate: step 1/1.</text>
</comment>
<reference evidence="10" key="1">
    <citation type="submission" date="2023-02" db="EMBL/GenBank/DDBJ databases">
        <title>Identification and recombinant expression of a fungal hydrolase from Papiliotrema laurentii that hydrolyzes apple cutin and clears colloidal polyester polyurethane.</title>
        <authorList>
            <consortium name="DOE Joint Genome Institute"/>
            <person name="Roman V.A."/>
            <person name="Bojanowski C."/>
            <person name="Crable B.R."/>
            <person name="Wagner D.N."/>
            <person name="Hung C.S."/>
            <person name="Nadeau L.J."/>
            <person name="Schratz L."/>
            <person name="Haridas S."/>
            <person name="Pangilinan J."/>
            <person name="Lipzen A."/>
            <person name="Na H."/>
            <person name="Yan M."/>
            <person name="Ng V."/>
            <person name="Grigoriev I.V."/>
            <person name="Spatafora J.W."/>
            <person name="Barlow D."/>
            <person name="Biffinger J."/>
            <person name="Kelley-Loughnane N."/>
            <person name="Varaljay V.A."/>
            <person name="Crookes-Goodson W.J."/>
        </authorList>
    </citation>
    <scope>NUCLEOTIDE SEQUENCE</scope>
    <source>
        <strain evidence="10">5307AH</strain>
    </source>
</reference>
<evidence type="ECO:0000313" key="10">
    <source>
        <dbReference type="EMBL" id="KAK1923608.1"/>
    </source>
</evidence>
<evidence type="ECO:0000256" key="1">
    <source>
        <dbReference type="ARBA" id="ARBA00001917"/>
    </source>
</evidence>
<gene>
    <name evidence="10" type="ORF">DB88DRAFT_491799</name>
</gene>
<proteinExistence type="predicted"/>
<keyword evidence="6" id="KW-0288">FMN</keyword>
<dbReference type="SUPFAM" id="SSF50475">
    <property type="entry name" value="FMN-binding split barrel"/>
    <property type="match status" value="1"/>
</dbReference>
<evidence type="ECO:0000256" key="5">
    <source>
        <dbReference type="ARBA" id="ARBA00022630"/>
    </source>
</evidence>
<feature type="domain" description="Pyridoxamine 5'-phosphate oxidase N-terminal" evidence="8">
    <location>
        <begin position="38"/>
        <end position="161"/>
    </location>
</feature>
<dbReference type="PANTHER" id="PTHR10851">
    <property type="entry name" value="PYRIDOXINE-5-PHOSPHATE OXIDASE"/>
    <property type="match status" value="1"/>
</dbReference>
<dbReference type="GO" id="GO:0004733">
    <property type="term" value="F:pyridoxamine phosphate oxidase activity"/>
    <property type="evidence" value="ECO:0007669"/>
    <property type="project" value="UniProtKB-EC"/>
</dbReference>
<dbReference type="Pfam" id="PF10590">
    <property type="entry name" value="PNP_phzG_C"/>
    <property type="match status" value="1"/>
</dbReference>
<dbReference type="InterPro" id="IPR000659">
    <property type="entry name" value="Pyridox_Oxase"/>
</dbReference>
<evidence type="ECO:0000256" key="6">
    <source>
        <dbReference type="ARBA" id="ARBA00022643"/>
    </source>
</evidence>
<keyword evidence="7" id="KW-0560">Oxidoreductase</keyword>
<dbReference type="EMBL" id="JAODAN010000006">
    <property type="protein sequence ID" value="KAK1923608.1"/>
    <property type="molecule type" value="Genomic_DNA"/>
</dbReference>
<evidence type="ECO:0000313" key="11">
    <source>
        <dbReference type="Proteomes" id="UP001182556"/>
    </source>
</evidence>
<dbReference type="EC" id="1.4.3.5" evidence="4"/>
<evidence type="ECO:0000256" key="4">
    <source>
        <dbReference type="ARBA" id="ARBA00012801"/>
    </source>
</evidence>
<evidence type="ECO:0000256" key="2">
    <source>
        <dbReference type="ARBA" id="ARBA00004738"/>
    </source>
</evidence>
<dbReference type="Pfam" id="PF01243">
    <property type="entry name" value="PNPOx_N"/>
    <property type="match status" value="1"/>
</dbReference>
<feature type="domain" description="Pyridoxine 5'-phosphate oxidase dimerisation C-terminal" evidence="9">
    <location>
        <begin position="175"/>
        <end position="216"/>
    </location>
</feature>
<sequence>MATLRDRLRALPSIVGSPPSSLEHPAPSRPDTFFMEWLTDAIDAEIPEPHAITLCTVDSAGRPDARVLIIKDVSRDGIEFGISGHSPKAMQMAHSPHVALSWYASPHARAVRIRGVARRADSTVEKADWEARGLSAKAIALAGKQSTPFEGDRVPLIKAKEEELAGGSVQVSMDWQVWRISLDEVEFWQGAKSRNHDRVKYTKVGDYTWDCVPLWP</sequence>
<dbReference type="PANTHER" id="PTHR10851:SF0">
    <property type="entry name" value="PYRIDOXINE-5'-PHOSPHATE OXIDASE"/>
    <property type="match status" value="1"/>
</dbReference>
<organism evidence="10 11">
    <name type="scientific">Papiliotrema laurentii</name>
    <name type="common">Cryptococcus laurentii</name>
    <dbReference type="NCBI Taxonomy" id="5418"/>
    <lineage>
        <taxon>Eukaryota</taxon>
        <taxon>Fungi</taxon>
        <taxon>Dikarya</taxon>
        <taxon>Basidiomycota</taxon>
        <taxon>Agaricomycotina</taxon>
        <taxon>Tremellomycetes</taxon>
        <taxon>Tremellales</taxon>
        <taxon>Rhynchogastremaceae</taxon>
        <taxon>Papiliotrema</taxon>
    </lineage>
</organism>
<dbReference type="InterPro" id="IPR011576">
    <property type="entry name" value="Pyridox_Oxase_N"/>
</dbReference>
<dbReference type="PIRSF" id="PIRSF000190">
    <property type="entry name" value="Pyd_amn-ph_oxd"/>
    <property type="match status" value="1"/>
</dbReference>
<evidence type="ECO:0000256" key="3">
    <source>
        <dbReference type="ARBA" id="ARBA00005037"/>
    </source>
</evidence>
<evidence type="ECO:0000259" key="9">
    <source>
        <dbReference type="Pfam" id="PF10590"/>
    </source>
</evidence>
<dbReference type="GO" id="GO:0008615">
    <property type="term" value="P:pyridoxine biosynthetic process"/>
    <property type="evidence" value="ECO:0007669"/>
    <property type="project" value="InterPro"/>
</dbReference>
<dbReference type="Proteomes" id="UP001182556">
    <property type="component" value="Unassembled WGS sequence"/>
</dbReference>
<keyword evidence="5" id="KW-0285">Flavoprotein</keyword>
<dbReference type="InterPro" id="IPR012349">
    <property type="entry name" value="Split_barrel_FMN-bd"/>
</dbReference>
<keyword evidence="11" id="KW-1185">Reference proteome</keyword>
<evidence type="ECO:0000256" key="7">
    <source>
        <dbReference type="ARBA" id="ARBA00023002"/>
    </source>
</evidence>
<evidence type="ECO:0000259" key="8">
    <source>
        <dbReference type="Pfam" id="PF01243"/>
    </source>
</evidence>
<dbReference type="AlphaFoldDB" id="A0AAD9FQ02"/>
<protein>
    <recommendedName>
        <fullName evidence="4">pyridoxal 5'-phosphate synthase</fullName>
        <ecNumber evidence="4">1.4.3.5</ecNumber>
    </recommendedName>
</protein>
<comment type="caution">
    <text evidence="10">The sequence shown here is derived from an EMBL/GenBank/DDBJ whole genome shotgun (WGS) entry which is preliminary data.</text>
</comment>